<dbReference type="GO" id="GO:0004157">
    <property type="term" value="F:dihydropyrimidinase activity"/>
    <property type="evidence" value="ECO:0007669"/>
    <property type="project" value="UniProtKB-EC"/>
</dbReference>
<evidence type="ECO:0000256" key="4">
    <source>
        <dbReference type="ARBA" id="ARBA00022723"/>
    </source>
</evidence>
<dbReference type="SUPFAM" id="SSF51556">
    <property type="entry name" value="Metallo-dependent hydrolases"/>
    <property type="match status" value="1"/>
</dbReference>
<dbReference type="NCBIfam" id="TIGR02033">
    <property type="entry name" value="D-hydantoinase"/>
    <property type="match status" value="1"/>
</dbReference>
<evidence type="ECO:0000256" key="1">
    <source>
        <dbReference type="ARBA" id="ARBA00001947"/>
    </source>
</evidence>
<dbReference type="Gene3D" id="2.30.40.10">
    <property type="entry name" value="Urease, subunit C, domain 1"/>
    <property type="match status" value="1"/>
</dbReference>
<organism evidence="11 12">
    <name type="scientific">Steinernema glaseri</name>
    <dbReference type="NCBI Taxonomy" id="37863"/>
    <lineage>
        <taxon>Eukaryota</taxon>
        <taxon>Metazoa</taxon>
        <taxon>Ecdysozoa</taxon>
        <taxon>Nematoda</taxon>
        <taxon>Chromadorea</taxon>
        <taxon>Rhabditida</taxon>
        <taxon>Tylenchina</taxon>
        <taxon>Panagrolaimomorpha</taxon>
        <taxon>Strongyloidoidea</taxon>
        <taxon>Steinernematidae</taxon>
        <taxon>Steinernema</taxon>
    </lineage>
</organism>
<keyword evidence="4" id="KW-0479">Metal-binding</keyword>
<name>A0A1I8AQH8_9BILA</name>
<dbReference type="EC" id="3.5.2.2" evidence="8"/>
<dbReference type="GO" id="GO:0046872">
    <property type="term" value="F:metal ion binding"/>
    <property type="evidence" value="ECO:0007669"/>
    <property type="project" value="UniProtKB-KW"/>
</dbReference>
<evidence type="ECO:0000259" key="10">
    <source>
        <dbReference type="Pfam" id="PF01979"/>
    </source>
</evidence>
<comment type="similarity">
    <text evidence="2">Belongs to the metallo-dependent hydrolases superfamily. Hydantoinase/dihydropyrimidinase family.</text>
</comment>
<comment type="PTM">
    <text evidence="9">Carbamylation allows a single lysine to coordinate two divalent metal cations.</text>
</comment>
<evidence type="ECO:0000313" key="12">
    <source>
        <dbReference type="WBParaSite" id="L893_g8413.t1"/>
    </source>
</evidence>
<dbReference type="CDD" id="cd01314">
    <property type="entry name" value="D-HYD"/>
    <property type="match status" value="1"/>
</dbReference>
<dbReference type="InterPro" id="IPR011778">
    <property type="entry name" value="Hydantoinase/dihydroPyrase"/>
</dbReference>
<evidence type="ECO:0000256" key="8">
    <source>
        <dbReference type="ARBA" id="ARBA00039113"/>
    </source>
</evidence>
<dbReference type="SUPFAM" id="SSF51338">
    <property type="entry name" value="Composite domain of metallo-dependent hydrolases"/>
    <property type="match status" value="2"/>
</dbReference>
<comment type="catalytic activity">
    <reaction evidence="7">
        <text>5,6-dihydrouracil + H2O = 3-(carbamoylamino)propanoate + H(+)</text>
        <dbReference type="Rhea" id="RHEA:16121"/>
        <dbReference type="ChEBI" id="CHEBI:11892"/>
        <dbReference type="ChEBI" id="CHEBI:15377"/>
        <dbReference type="ChEBI" id="CHEBI:15378"/>
        <dbReference type="ChEBI" id="CHEBI:15901"/>
        <dbReference type="EC" id="3.5.2.2"/>
    </reaction>
</comment>
<dbReference type="GO" id="GO:0006208">
    <property type="term" value="P:pyrimidine nucleobase catabolic process"/>
    <property type="evidence" value="ECO:0007669"/>
    <property type="project" value="TreeGrafter"/>
</dbReference>
<evidence type="ECO:0000256" key="2">
    <source>
        <dbReference type="ARBA" id="ARBA00008829"/>
    </source>
</evidence>
<dbReference type="GO" id="GO:0005829">
    <property type="term" value="C:cytosol"/>
    <property type="evidence" value="ECO:0007669"/>
    <property type="project" value="TreeGrafter"/>
</dbReference>
<keyword evidence="6" id="KW-0862">Zinc</keyword>
<dbReference type="InterPro" id="IPR011059">
    <property type="entry name" value="Metal-dep_hydrolase_composite"/>
</dbReference>
<feature type="modified residue" description="N6-carboxylysine" evidence="9">
    <location>
        <position position="154"/>
    </location>
</feature>
<dbReference type="AlphaFoldDB" id="A0A1I8AQH8"/>
<dbReference type="FunFam" id="3.20.20.140:FF:000001">
    <property type="entry name" value="Dihydropyrimidinase like 3"/>
    <property type="match status" value="1"/>
</dbReference>
<comment type="subunit">
    <text evidence="3">Homotetramer.</text>
</comment>
<dbReference type="PANTHER" id="PTHR11647:SF1">
    <property type="entry name" value="COLLAPSIN RESPONSE MEDIATOR PROTEIN"/>
    <property type="match status" value="1"/>
</dbReference>
<reference evidence="12" key="1">
    <citation type="submission" date="2016-11" db="UniProtKB">
        <authorList>
            <consortium name="WormBaseParasite"/>
        </authorList>
    </citation>
    <scope>IDENTIFICATION</scope>
</reference>
<dbReference type="InterPro" id="IPR032466">
    <property type="entry name" value="Metal_Hydrolase"/>
</dbReference>
<dbReference type="InterPro" id="IPR006680">
    <property type="entry name" value="Amidohydro-rel"/>
</dbReference>
<sequence length="476" mass="52446">MSGLLIKNGTVVNDDSMVKADVLIQGGLIVDVQPTISVNDPEVRVIDATDKLIIPGGIDPHTHLQLPYRGDVSVDDFYTGTRAALAGGTTMIIDFASKPRGTLPIDNWRQWREWADHNVCCDYGLTVAITSWSDEIAAQMEELTKPEYGINSFKFYMAYTEYMVRDEEFYEGLKQCVKIGALARVHAEHGPFIDAKQKELLEAGVTGPEGHPQAHPEELEAEATNRACTLAAQAKCPLYVVHVMSKNAARAVAYHRQKGHTVFGEAISAALALDGRGYFEEDWTKAAAMVMSPPLSRDPTTPKVLMDLLACGQLHLTGTDNCSWTCAQKKQGLNDFTKIPSGLNGLEDRMSLIWENGVHKGKLDPMRFVAITSSAAAKIFNCYPKKGKIARGSDADLVIWDPQKTRVISASKHHHGCDYNVFEGMTVHGVAEVTICKGVVVWENGELNVERGFGKYVPLMPFCDHVFGTLTYKKKE</sequence>
<dbReference type="Pfam" id="PF01979">
    <property type="entry name" value="Amidohydro_1"/>
    <property type="match status" value="1"/>
</dbReference>
<dbReference type="PANTHER" id="PTHR11647">
    <property type="entry name" value="HYDRANTOINASE/DIHYDROPYRIMIDINASE FAMILY MEMBER"/>
    <property type="match status" value="1"/>
</dbReference>
<accession>A0A1I8AQH8</accession>
<dbReference type="Gene3D" id="3.20.20.140">
    <property type="entry name" value="Metal-dependent hydrolases"/>
    <property type="match status" value="1"/>
</dbReference>
<feature type="domain" description="Amidohydrolase-related" evidence="10">
    <location>
        <begin position="53"/>
        <end position="441"/>
    </location>
</feature>
<evidence type="ECO:0000256" key="6">
    <source>
        <dbReference type="ARBA" id="ARBA00022833"/>
    </source>
</evidence>
<evidence type="ECO:0000256" key="5">
    <source>
        <dbReference type="ARBA" id="ARBA00022801"/>
    </source>
</evidence>
<evidence type="ECO:0000313" key="11">
    <source>
        <dbReference type="Proteomes" id="UP000095287"/>
    </source>
</evidence>
<dbReference type="WBParaSite" id="L893_g8413.t1">
    <property type="protein sequence ID" value="L893_g8413.t1"/>
    <property type="gene ID" value="L893_g8413"/>
</dbReference>
<keyword evidence="11" id="KW-1185">Reference proteome</keyword>
<comment type="cofactor">
    <cofactor evidence="1">
        <name>Zn(2+)</name>
        <dbReference type="ChEBI" id="CHEBI:29105"/>
    </cofactor>
</comment>
<dbReference type="Proteomes" id="UP000095287">
    <property type="component" value="Unplaced"/>
</dbReference>
<dbReference type="InterPro" id="IPR050378">
    <property type="entry name" value="Metallo-dep_Hydrolases_sf"/>
</dbReference>
<evidence type="ECO:0000256" key="3">
    <source>
        <dbReference type="ARBA" id="ARBA00011881"/>
    </source>
</evidence>
<evidence type="ECO:0000256" key="7">
    <source>
        <dbReference type="ARBA" id="ARBA00036696"/>
    </source>
</evidence>
<protein>
    <recommendedName>
        <fullName evidence="8">dihydropyrimidinase</fullName>
        <ecNumber evidence="8">3.5.2.2</ecNumber>
    </recommendedName>
</protein>
<keyword evidence="5" id="KW-0378">Hydrolase</keyword>
<evidence type="ECO:0000256" key="9">
    <source>
        <dbReference type="PIRSR" id="PIRSR611778-50"/>
    </source>
</evidence>
<proteinExistence type="inferred from homology"/>